<organism evidence="1 2">
    <name type="scientific">Morus notabilis</name>
    <dbReference type="NCBI Taxonomy" id="981085"/>
    <lineage>
        <taxon>Eukaryota</taxon>
        <taxon>Viridiplantae</taxon>
        <taxon>Streptophyta</taxon>
        <taxon>Embryophyta</taxon>
        <taxon>Tracheophyta</taxon>
        <taxon>Spermatophyta</taxon>
        <taxon>Magnoliopsida</taxon>
        <taxon>eudicotyledons</taxon>
        <taxon>Gunneridae</taxon>
        <taxon>Pentapetalae</taxon>
        <taxon>rosids</taxon>
        <taxon>fabids</taxon>
        <taxon>Rosales</taxon>
        <taxon>Moraceae</taxon>
        <taxon>Moreae</taxon>
        <taxon>Morus</taxon>
    </lineage>
</organism>
<accession>W9QZD7</accession>
<evidence type="ECO:0000313" key="1">
    <source>
        <dbReference type="EMBL" id="EXB45339.1"/>
    </source>
</evidence>
<name>W9QZD7_9ROSA</name>
<proteinExistence type="predicted"/>
<evidence type="ECO:0000313" key="2">
    <source>
        <dbReference type="Proteomes" id="UP000030645"/>
    </source>
</evidence>
<reference evidence="2" key="1">
    <citation type="submission" date="2013-01" db="EMBL/GenBank/DDBJ databases">
        <title>Draft Genome Sequence of a Mulberry Tree, Morus notabilis C.K. Schneid.</title>
        <authorList>
            <person name="He N."/>
            <person name="Zhao S."/>
        </authorList>
    </citation>
    <scope>NUCLEOTIDE SEQUENCE</scope>
</reference>
<dbReference type="EMBL" id="KE343901">
    <property type="protein sequence ID" value="EXB45339.1"/>
    <property type="molecule type" value="Genomic_DNA"/>
</dbReference>
<sequence length="99" mass="11229">MAFYEDFLDPSDLDFSASTAILGWSRENHIEDADGDSPLRTLTRMGEAERWKKVVAEREENLELDEANAEEGKKATRCTESCRIFPTEKGNGVQVRSIF</sequence>
<gene>
    <name evidence="1" type="ORF">L484_003133</name>
</gene>
<dbReference type="AlphaFoldDB" id="W9QZD7"/>
<protein>
    <submittedName>
        <fullName evidence="1">Uncharacterized protein</fullName>
    </submittedName>
</protein>
<keyword evidence="2" id="KW-1185">Reference proteome</keyword>
<dbReference type="Proteomes" id="UP000030645">
    <property type="component" value="Unassembled WGS sequence"/>
</dbReference>